<evidence type="ECO:0000256" key="2">
    <source>
        <dbReference type="ARBA" id="ARBA00022801"/>
    </source>
</evidence>
<sequence length="470" mass="51700">MRIRPLLIISFLLFNVYTQAQTLQQNLQAAFTRLQQDSQCRYASISLTVLDAQTGETVFIANPDMGLAPASTLKTVTSITTFNLLGPEFQFQTHIGYSGSIDATGTLNGDLIIKGGGDPTLGSWRWADTKENVILAKMVNALQKAGIKQINGRIIGDDSAFDTQAIPDGWIWQDAGNYYGAGTSALCWRENTFDIKLQTGSVGSLATVLRTVPAMPYFTFNSEIANAPAGMGDKSYAYLPVGNKSMYLRGSYAVDQSKRSISVALPDPAYDAAWRLTDTLKRLGLMVSGEPESTITLTGKKEQAPAITQTLTTIPSPYLKQMVYWLNQKSINLYAEQFLKYLAVKAGKPVSTHTGVETLQNFWKARGIDVHTLNIYDGSGLSPGDRVTTRSVARILQSAVGQPWYDAFFESLPIYNNMKMKSGTIADVVAYAGYQTHDGRRLCFSAIINNYNGTTSIMRQKLFRVLDELK</sequence>
<dbReference type="EC" id="3.4.16.4" evidence="4"/>
<comment type="similarity">
    <text evidence="1">Belongs to the peptidase S13 family.</text>
</comment>
<accession>A0A7L5E1W1</accession>
<dbReference type="Pfam" id="PF02113">
    <property type="entry name" value="Peptidase_S13"/>
    <property type="match status" value="1"/>
</dbReference>
<keyword evidence="4" id="KW-0121">Carboxypeptidase</keyword>
<dbReference type="GO" id="GO:0006508">
    <property type="term" value="P:proteolysis"/>
    <property type="evidence" value="ECO:0007669"/>
    <property type="project" value="InterPro"/>
</dbReference>
<dbReference type="Gene3D" id="3.50.80.20">
    <property type="entry name" value="D-Ala-D-Ala carboxypeptidase C, peptidase S13"/>
    <property type="match status" value="1"/>
</dbReference>
<dbReference type="Proteomes" id="UP000503278">
    <property type="component" value="Chromosome"/>
</dbReference>
<dbReference type="InterPro" id="IPR000667">
    <property type="entry name" value="Peptidase_S13"/>
</dbReference>
<evidence type="ECO:0000256" key="1">
    <source>
        <dbReference type="ARBA" id="ARBA00006096"/>
    </source>
</evidence>
<dbReference type="PRINTS" id="PR00922">
    <property type="entry name" value="DADACBPTASE3"/>
</dbReference>
<feature type="chain" id="PRO_5029749324" evidence="3">
    <location>
        <begin position="21"/>
        <end position="470"/>
    </location>
</feature>
<dbReference type="NCBIfam" id="TIGR00666">
    <property type="entry name" value="PBP4"/>
    <property type="match status" value="1"/>
</dbReference>
<dbReference type="SUPFAM" id="SSF56601">
    <property type="entry name" value="beta-lactamase/transpeptidase-like"/>
    <property type="match status" value="1"/>
</dbReference>
<dbReference type="RefSeq" id="WP_169609082.1">
    <property type="nucleotide sequence ID" value="NZ_CP051682.1"/>
</dbReference>
<keyword evidence="4" id="KW-0645">Protease</keyword>
<name>A0A7L5E1W1_9SPHI</name>
<dbReference type="Gene3D" id="3.40.710.10">
    <property type="entry name" value="DD-peptidase/beta-lactamase superfamily"/>
    <property type="match status" value="1"/>
</dbReference>
<reference evidence="4 5" key="1">
    <citation type="submission" date="2020-04" db="EMBL/GenBank/DDBJ databases">
        <title>Genome sequencing of novel species.</title>
        <authorList>
            <person name="Heo J."/>
            <person name="Kim S.-J."/>
            <person name="Kim J.-S."/>
            <person name="Hong S.-B."/>
            <person name="Kwon S.-W."/>
        </authorList>
    </citation>
    <scope>NUCLEOTIDE SEQUENCE [LARGE SCALE GENOMIC DNA]</scope>
    <source>
        <strain evidence="4 5">F39-2</strain>
    </source>
</reference>
<dbReference type="EMBL" id="CP051682">
    <property type="protein sequence ID" value="QJD97155.1"/>
    <property type="molecule type" value="Genomic_DNA"/>
</dbReference>
<feature type="signal peptide" evidence="3">
    <location>
        <begin position="1"/>
        <end position="20"/>
    </location>
</feature>
<evidence type="ECO:0000313" key="5">
    <source>
        <dbReference type="Proteomes" id="UP000503278"/>
    </source>
</evidence>
<protein>
    <submittedName>
        <fullName evidence="4">D-alanyl-D-alanine carboxypeptidase/D-alanyl-D-alanine-endopeptidase</fullName>
        <ecNumber evidence="4">3.4.16.4</ecNumber>
    </submittedName>
</protein>
<dbReference type="PANTHER" id="PTHR30023:SF0">
    <property type="entry name" value="PENICILLIN-SENSITIVE CARBOXYPEPTIDASE A"/>
    <property type="match status" value="1"/>
</dbReference>
<dbReference type="PANTHER" id="PTHR30023">
    <property type="entry name" value="D-ALANYL-D-ALANINE CARBOXYPEPTIDASE"/>
    <property type="match status" value="1"/>
</dbReference>
<keyword evidence="5" id="KW-1185">Reference proteome</keyword>
<gene>
    <name evidence="4" type="primary">dacB</name>
    <name evidence="4" type="ORF">HH214_15390</name>
</gene>
<dbReference type="GO" id="GO:0000270">
    <property type="term" value="P:peptidoglycan metabolic process"/>
    <property type="evidence" value="ECO:0007669"/>
    <property type="project" value="TreeGrafter"/>
</dbReference>
<dbReference type="AlphaFoldDB" id="A0A7L5E1W1"/>
<dbReference type="KEGG" id="mrob:HH214_15390"/>
<keyword evidence="3" id="KW-0732">Signal</keyword>
<dbReference type="GO" id="GO:0009002">
    <property type="term" value="F:serine-type D-Ala-D-Ala carboxypeptidase activity"/>
    <property type="evidence" value="ECO:0007669"/>
    <property type="project" value="UniProtKB-EC"/>
</dbReference>
<evidence type="ECO:0000313" key="4">
    <source>
        <dbReference type="EMBL" id="QJD97155.1"/>
    </source>
</evidence>
<dbReference type="InterPro" id="IPR012338">
    <property type="entry name" value="Beta-lactam/transpept-like"/>
</dbReference>
<proteinExistence type="inferred from homology"/>
<organism evidence="4 5">
    <name type="scientific">Mucilaginibacter robiniae</name>
    <dbReference type="NCBI Taxonomy" id="2728022"/>
    <lineage>
        <taxon>Bacteria</taxon>
        <taxon>Pseudomonadati</taxon>
        <taxon>Bacteroidota</taxon>
        <taxon>Sphingobacteriia</taxon>
        <taxon>Sphingobacteriales</taxon>
        <taxon>Sphingobacteriaceae</taxon>
        <taxon>Mucilaginibacter</taxon>
    </lineage>
</organism>
<keyword evidence="2 4" id="KW-0378">Hydrolase</keyword>
<evidence type="ECO:0000256" key="3">
    <source>
        <dbReference type="SAM" id="SignalP"/>
    </source>
</evidence>